<name>A0ABX9LFY7_9ACTN</name>
<evidence type="ECO:0000256" key="4">
    <source>
        <dbReference type="PROSITE-ProRule" id="PRU00335"/>
    </source>
</evidence>
<evidence type="ECO:0000256" key="2">
    <source>
        <dbReference type="ARBA" id="ARBA00023125"/>
    </source>
</evidence>
<dbReference type="Pfam" id="PF00440">
    <property type="entry name" value="TetR_N"/>
    <property type="match status" value="1"/>
</dbReference>
<accession>A0ABX9LFY7</accession>
<comment type="caution">
    <text evidence="7">The sequence shown here is derived from an EMBL/GenBank/DDBJ whole genome shotgun (WGS) entry which is preliminary data.</text>
</comment>
<dbReference type="PROSITE" id="PS50977">
    <property type="entry name" value="HTH_TETR_2"/>
    <property type="match status" value="1"/>
</dbReference>
<evidence type="ECO:0000313" key="8">
    <source>
        <dbReference type="Proteomes" id="UP000262538"/>
    </source>
</evidence>
<protein>
    <submittedName>
        <fullName evidence="7">TetR/AcrR family transcriptional regulator</fullName>
    </submittedName>
</protein>
<evidence type="ECO:0000256" key="1">
    <source>
        <dbReference type="ARBA" id="ARBA00023015"/>
    </source>
</evidence>
<sequence length="290" mass="31879">MPRPTRRLSLTRVFSMFFRATGRSRQRSRARVGWPVPAMRVRICWFPSMRTPKATSQPSSGKPGARGGSLRKSLGNIETHAYTSCLNGVVSIGLVMPAHRRGEIREEAILRVAMSLLVEVGYDQLTIEAIAERARASKATIYRRWPGKAELVATAIRRYAGTPVAAPPDTTNLRDGLLAVLLELRTSLIGQDSALILGLLVAMRRDPDLAHTVRRHVLDHKRDVFAAVVAGAIARGEVPQTIDHALVAEISSAALLSRLLVTGEPLDDLFLQLLVDAVLLPMLNHQLDQR</sequence>
<feature type="DNA-binding region" description="H-T-H motif" evidence="4">
    <location>
        <begin position="126"/>
        <end position="145"/>
    </location>
</feature>
<dbReference type="InterPro" id="IPR009057">
    <property type="entry name" value="Homeodomain-like_sf"/>
</dbReference>
<feature type="region of interest" description="Disordered" evidence="5">
    <location>
        <begin position="50"/>
        <end position="72"/>
    </location>
</feature>
<dbReference type="SUPFAM" id="SSF46689">
    <property type="entry name" value="Homeodomain-like"/>
    <property type="match status" value="1"/>
</dbReference>
<dbReference type="Pfam" id="PF16859">
    <property type="entry name" value="TetR_C_11"/>
    <property type="match status" value="1"/>
</dbReference>
<evidence type="ECO:0000256" key="3">
    <source>
        <dbReference type="ARBA" id="ARBA00023163"/>
    </source>
</evidence>
<dbReference type="Gene3D" id="1.10.357.10">
    <property type="entry name" value="Tetracycline Repressor, domain 2"/>
    <property type="match status" value="1"/>
</dbReference>
<keyword evidence="3" id="KW-0804">Transcription</keyword>
<dbReference type="InterPro" id="IPR011075">
    <property type="entry name" value="TetR_C"/>
</dbReference>
<dbReference type="InterPro" id="IPR001647">
    <property type="entry name" value="HTH_TetR"/>
</dbReference>
<gene>
    <name evidence="7" type="ORF">DI270_022205</name>
</gene>
<dbReference type="InterPro" id="IPR023772">
    <property type="entry name" value="DNA-bd_HTH_TetR-type_CS"/>
</dbReference>
<keyword evidence="8" id="KW-1185">Reference proteome</keyword>
<feature type="domain" description="HTH tetR-type" evidence="6">
    <location>
        <begin position="103"/>
        <end position="163"/>
    </location>
</feature>
<reference evidence="7 8" key="1">
    <citation type="submission" date="2018-08" db="EMBL/GenBank/DDBJ databases">
        <title>Microbispora. triticiradicis sp. nov., a novel actinomycete isolated from the root of wheat (Triticum aestivum L.)).</title>
        <authorList>
            <person name="Han C."/>
        </authorList>
    </citation>
    <scope>NUCLEOTIDE SEQUENCE [LARGE SCALE GENOMIC DNA]</scope>
    <source>
        <strain evidence="7 8">NEAU-HRDPA2-9</strain>
    </source>
</reference>
<dbReference type="EMBL" id="QFZU02000106">
    <property type="protein sequence ID" value="RGA02809.1"/>
    <property type="molecule type" value="Genomic_DNA"/>
</dbReference>
<keyword evidence="2 4" id="KW-0238">DNA-binding</keyword>
<dbReference type="InterPro" id="IPR036271">
    <property type="entry name" value="Tet_transcr_reg_TetR-rel_C_sf"/>
</dbReference>
<dbReference type="Gene3D" id="1.10.10.60">
    <property type="entry name" value="Homeodomain-like"/>
    <property type="match status" value="1"/>
</dbReference>
<keyword evidence="1" id="KW-0805">Transcription regulation</keyword>
<dbReference type="InterPro" id="IPR050109">
    <property type="entry name" value="HTH-type_TetR-like_transc_reg"/>
</dbReference>
<evidence type="ECO:0000256" key="5">
    <source>
        <dbReference type="SAM" id="MobiDB-lite"/>
    </source>
</evidence>
<evidence type="ECO:0000313" key="7">
    <source>
        <dbReference type="EMBL" id="RGA02809.1"/>
    </source>
</evidence>
<dbReference type="Proteomes" id="UP000262538">
    <property type="component" value="Unassembled WGS sequence"/>
</dbReference>
<dbReference type="PANTHER" id="PTHR30055">
    <property type="entry name" value="HTH-TYPE TRANSCRIPTIONAL REGULATOR RUTR"/>
    <property type="match status" value="1"/>
</dbReference>
<organism evidence="7 8">
    <name type="scientific">Microbispora triticiradicis</name>
    <dbReference type="NCBI Taxonomy" id="2200763"/>
    <lineage>
        <taxon>Bacteria</taxon>
        <taxon>Bacillati</taxon>
        <taxon>Actinomycetota</taxon>
        <taxon>Actinomycetes</taxon>
        <taxon>Streptosporangiales</taxon>
        <taxon>Streptosporangiaceae</taxon>
        <taxon>Microbispora</taxon>
    </lineage>
</organism>
<dbReference type="PRINTS" id="PR00455">
    <property type="entry name" value="HTHTETR"/>
</dbReference>
<proteinExistence type="predicted"/>
<dbReference type="PANTHER" id="PTHR30055:SF148">
    <property type="entry name" value="TETR-FAMILY TRANSCRIPTIONAL REGULATOR"/>
    <property type="match status" value="1"/>
</dbReference>
<evidence type="ECO:0000259" key="6">
    <source>
        <dbReference type="PROSITE" id="PS50977"/>
    </source>
</evidence>
<dbReference type="SUPFAM" id="SSF48498">
    <property type="entry name" value="Tetracyclin repressor-like, C-terminal domain"/>
    <property type="match status" value="1"/>
</dbReference>
<dbReference type="PROSITE" id="PS01081">
    <property type="entry name" value="HTH_TETR_1"/>
    <property type="match status" value="1"/>
</dbReference>